<reference evidence="2" key="1">
    <citation type="submission" date="2023-03" db="EMBL/GenBank/DDBJ databases">
        <title>Massive genome expansion in bonnet fungi (Mycena s.s.) driven by repeated elements and novel gene families across ecological guilds.</title>
        <authorList>
            <consortium name="Lawrence Berkeley National Laboratory"/>
            <person name="Harder C.B."/>
            <person name="Miyauchi S."/>
            <person name="Viragh M."/>
            <person name="Kuo A."/>
            <person name="Thoen E."/>
            <person name="Andreopoulos B."/>
            <person name="Lu D."/>
            <person name="Skrede I."/>
            <person name="Drula E."/>
            <person name="Henrissat B."/>
            <person name="Morin E."/>
            <person name="Kohler A."/>
            <person name="Barry K."/>
            <person name="LaButti K."/>
            <person name="Morin E."/>
            <person name="Salamov A."/>
            <person name="Lipzen A."/>
            <person name="Mereny Z."/>
            <person name="Hegedus B."/>
            <person name="Baldrian P."/>
            <person name="Stursova M."/>
            <person name="Weitz H."/>
            <person name="Taylor A."/>
            <person name="Grigoriev I.V."/>
            <person name="Nagy L.G."/>
            <person name="Martin F."/>
            <person name="Kauserud H."/>
        </authorList>
    </citation>
    <scope>NUCLEOTIDE SEQUENCE</scope>
    <source>
        <strain evidence="2">CBHHK002</strain>
    </source>
</reference>
<proteinExistence type="predicted"/>
<feature type="region of interest" description="Disordered" evidence="1">
    <location>
        <begin position="179"/>
        <end position="202"/>
    </location>
</feature>
<accession>A0AAD7EV12</accession>
<feature type="compositionally biased region" description="Basic and acidic residues" evidence="1">
    <location>
        <begin position="71"/>
        <end position="103"/>
    </location>
</feature>
<dbReference type="EMBL" id="JARIHO010000013">
    <property type="protein sequence ID" value="KAJ7351589.1"/>
    <property type="molecule type" value="Genomic_DNA"/>
</dbReference>
<protein>
    <submittedName>
        <fullName evidence="2">Uncharacterized protein</fullName>
    </submittedName>
</protein>
<keyword evidence="3" id="KW-1185">Reference proteome</keyword>
<evidence type="ECO:0000313" key="2">
    <source>
        <dbReference type="EMBL" id="KAJ7351589.1"/>
    </source>
</evidence>
<dbReference type="Proteomes" id="UP001218218">
    <property type="component" value="Unassembled WGS sequence"/>
</dbReference>
<dbReference type="PANTHER" id="PTHR34409">
    <property type="entry name" value="SET DOMAIN-CONTAINING PROTEIN"/>
    <property type="match status" value="1"/>
</dbReference>
<dbReference type="AlphaFoldDB" id="A0AAD7EV12"/>
<name>A0AAD7EV12_9AGAR</name>
<organism evidence="2 3">
    <name type="scientific">Mycena albidolilacea</name>
    <dbReference type="NCBI Taxonomy" id="1033008"/>
    <lineage>
        <taxon>Eukaryota</taxon>
        <taxon>Fungi</taxon>
        <taxon>Dikarya</taxon>
        <taxon>Basidiomycota</taxon>
        <taxon>Agaricomycotina</taxon>
        <taxon>Agaricomycetes</taxon>
        <taxon>Agaricomycetidae</taxon>
        <taxon>Agaricales</taxon>
        <taxon>Marasmiineae</taxon>
        <taxon>Mycenaceae</taxon>
        <taxon>Mycena</taxon>
    </lineage>
</organism>
<dbReference type="PANTHER" id="PTHR34409:SF1">
    <property type="entry name" value="MYB-LIKE DOMAIN-CONTAINING PROTEIN"/>
    <property type="match status" value="1"/>
</dbReference>
<feature type="region of interest" description="Disordered" evidence="1">
    <location>
        <begin position="1"/>
        <end position="115"/>
    </location>
</feature>
<evidence type="ECO:0000256" key="1">
    <source>
        <dbReference type="SAM" id="MobiDB-lite"/>
    </source>
</evidence>
<gene>
    <name evidence="2" type="ORF">DFH08DRAFT_993243</name>
</gene>
<evidence type="ECO:0000313" key="3">
    <source>
        <dbReference type="Proteomes" id="UP001218218"/>
    </source>
</evidence>
<comment type="caution">
    <text evidence="2">The sequence shown here is derived from an EMBL/GenBank/DDBJ whole genome shotgun (WGS) entry which is preliminary data.</text>
</comment>
<sequence length="438" mass="47680">MSHSGPDSPSEHAFQPGPPQYTYPPLEATHRSIPVDPMPISGAELGSRDTTAIAKARGLKPANKVVGTRHNGKECSDSKRKGRADVKKGNKWAHESSDSEDNNKPPAKCGRPAGSEATGQLLTVVTEVLPIGQKGWKVVERKFNVWAALKGRTQCSVKSLEAKYKGFLKLKKPTGNAECPLSHELSDDNDGDNASDGGLSGIEVVEHPSEPVCTAVARRATSPPLQRCKARASGTDLANKLSNLFDPAAQKARDKARSQCTFENTQIITLSQQLRDECTLSRNLRAQVNTLRVDLLTDPVRAHHTPLVLSALHARLTVLAVMDRVGGKIHAEQQFPEGGDMTTWYSDYSTDDFNEFEDGEGDENKHPWDAEYHHMRYSRSCNTTSSATHCHTPTPGPSHILLYCSVSRRRTPTPGPSRLPKTTTSMATGNAVEVVVTP</sequence>